<evidence type="ECO:0000313" key="2">
    <source>
        <dbReference type="Proteomes" id="UP000054630"/>
    </source>
</evidence>
<dbReference type="EMBL" id="JYDL01000213">
    <property type="protein sequence ID" value="KRX13235.1"/>
    <property type="molecule type" value="Genomic_DNA"/>
</dbReference>
<comment type="caution">
    <text evidence="1">The sequence shown here is derived from an EMBL/GenBank/DDBJ whole genome shotgun (WGS) entry which is preliminary data.</text>
</comment>
<name>A0A0V0RFE7_9BILA</name>
<dbReference type="Proteomes" id="UP000054630">
    <property type="component" value="Unassembled WGS sequence"/>
</dbReference>
<keyword evidence="2" id="KW-1185">Reference proteome</keyword>
<dbReference type="AlphaFoldDB" id="A0A0V0RFE7"/>
<protein>
    <submittedName>
        <fullName evidence="1">Uncharacterized protein</fullName>
    </submittedName>
</protein>
<sequence>MLFTMRQFVLCGKRFFLANRVWAVKKTVTWVECKRIKYATNKRSFYSTTDNQKNVLCRQQQTKSQYVTGTNTGSRILRLRERQRFRLTSVFIRIHLLLPFAARFMALYIEPEVGVPGGWLARTANEQPAYRAGAPYRWRRSESPSASDTAVMIPASLISPQSGAARRQESNLAGGERVLLMLTRDLWAPTHGQVTPTRILNNLFEKFGMLWQHFQFPA</sequence>
<gene>
    <name evidence="1" type="ORF">T07_151</name>
</gene>
<evidence type="ECO:0000313" key="1">
    <source>
        <dbReference type="EMBL" id="KRX13235.1"/>
    </source>
</evidence>
<accession>A0A0V0RFE7</accession>
<proteinExistence type="predicted"/>
<reference evidence="1 2" key="1">
    <citation type="submission" date="2015-01" db="EMBL/GenBank/DDBJ databases">
        <title>Evolution of Trichinella species and genotypes.</title>
        <authorList>
            <person name="Korhonen P.K."/>
            <person name="Edoardo P."/>
            <person name="Giuseppe L.R."/>
            <person name="Gasser R.B."/>
        </authorList>
    </citation>
    <scope>NUCLEOTIDE SEQUENCE [LARGE SCALE GENOMIC DNA]</scope>
    <source>
        <strain evidence="1">ISS37</strain>
    </source>
</reference>
<organism evidence="1 2">
    <name type="scientific">Trichinella nelsoni</name>
    <dbReference type="NCBI Taxonomy" id="6336"/>
    <lineage>
        <taxon>Eukaryota</taxon>
        <taxon>Metazoa</taxon>
        <taxon>Ecdysozoa</taxon>
        <taxon>Nematoda</taxon>
        <taxon>Enoplea</taxon>
        <taxon>Dorylaimia</taxon>
        <taxon>Trichinellida</taxon>
        <taxon>Trichinellidae</taxon>
        <taxon>Trichinella</taxon>
    </lineage>
</organism>